<sequence length="747" mass="85207">MPDNFILRDGSVTPVTPSDNMVWALSHGHLLLFKHELTKSRGVAKVQTYATLWIYLRYISPEFIKNDMAYGLVRWLSWMLVRLRMKHPAKRQLLLRLSVFDGSFMEVLRTAIDLSDVYAVVVLLSRDDLEISQLASLGEALVDLAVSFGNDPLLNLLMQEKFAADATGMLFKIVTSGMPERVVARFAQHLLQRGDIHLYSFSDSVSYLVFQVPLAVLGRHGIPKQLSLQPWGDLEGCRHKVDRLLHKACLRGDLPMVEMMISIGCDTNACTDGGSCLDVALYGISQDRLEILWHLLMSSALPSFATLCRVVILRQWAFVLYLLQFNISFKDSSPLQDNRVAPTFKIAVDDLDDIDYPFLGRIPTGDQHEHNITDLSPLAFLQSNSWDDWNFYFVPYFRRDNGWKSMAISDEKLLCKNIIDIISSKGIPKEKRRDTVVRDSSVPETPKTMQSSIEFDHSRPDLGPWIKLTIPNTFSIIAEISTRWRWLPSWNVAMSDPSWKLAENKELLHTMWDDSGRLNSLALWTMRRTVHTLEKRHHNYGRVHDRLSDAAWAIKGLQKSYHLLQNLPSGSKFHVIEDELPFTELARFRELDVPYVQAYSFGFAYTSVRIMWLRTLGLLSVKGLLSKVRIHTVTLQATMLPLEIGLPEHGVSTSVFMPGVLEAAFLGTESKHILQDIIASHPPWVLEVAAWIKTMDPGIFTWSMGQDSPLCFRRAFQSFRDIGTSERDMNRLEEALDMSRGRISELE</sequence>
<dbReference type="Gene3D" id="1.25.40.20">
    <property type="entry name" value="Ankyrin repeat-containing domain"/>
    <property type="match status" value="1"/>
</dbReference>
<dbReference type="OrthoDB" id="5106997at2759"/>
<accession>A0A8H5PUF4</accession>
<dbReference type="Proteomes" id="UP000546213">
    <property type="component" value="Unassembled WGS sequence"/>
</dbReference>
<dbReference type="EMBL" id="JAAOAS010000030">
    <property type="protein sequence ID" value="KAF5603207.1"/>
    <property type="molecule type" value="Genomic_DNA"/>
</dbReference>
<evidence type="ECO:0000256" key="1">
    <source>
        <dbReference type="SAM" id="MobiDB-lite"/>
    </source>
</evidence>
<evidence type="ECO:0000313" key="2">
    <source>
        <dbReference type="EMBL" id="KAF5603207.1"/>
    </source>
</evidence>
<proteinExistence type="predicted"/>
<feature type="region of interest" description="Disordered" evidence="1">
    <location>
        <begin position="433"/>
        <end position="453"/>
    </location>
</feature>
<organism evidence="2 3">
    <name type="scientific">Fusarium pseudocircinatum</name>
    <dbReference type="NCBI Taxonomy" id="56676"/>
    <lineage>
        <taxon>Eukaryota</taxon>
        <taxon>Fungi</taxon>
        <taxon>Dikarya</taxon>
        <taxon>Ascomycota</taxon>
        <taxon>Pezizomycotina</taxon>
        <taxon>Sordariomycetes</taxon>
        <taxon>Hypocreomycetidae</taxon>
        <taxon>Hypocreales</taxon>
        <taxon>Nectriaceae</taxon>
        <taxon>Fusarium</taxon>
        <taxon>Fusarium fujikuroi species complex</taxon>
    </lineage>
</organism>
<keyword evidence="3" id="KW-1185">Reference proteome</keyword>
<dbReference type="InterPro" id="IPR036770">
    <property type="entry name" value="Ankyrin_rpt-contain_sf"/>
</dbReference>
<name>A0A8H5PUF4_9HYPO</name>
<protein>
    <submittedName>
        <fullName evidence="2">Heterokaryon incompatibility protein het-E-1</fullName>
    </submittedName>
</protein>
<gene>
    <name evidence="2" type="ORF">FPCIR_1403</name>
</gene>
<reference evidence="2 3" key="1">
    <citation type="submission" date="2020-05" db="EMBL/GenBank/DDBJ databases">
        <title>Identification and distribution of gene clusters putatively required for synthesis of sphingolipid metabolism inhibitors in phylogenetically diverse species of the filamentous fungus Fusarium.</title>
        <authorList>
            <person name="Kim H.-S."/>
            <person name="Busman M."/>
            <person name="Brown D.W."/>
            <person name="Divon H."/>
            <person name="Uhlig S."/>
            <person name="Proctor R.H."/>
        </authorList>
    </citation>
    <scope>NUCLEOTIDE SEQUENCE [LARGE SCALE GENOMIC DNA]</scope>
    <source>
        <strain evidence="2 3">NRRL 36939</strain>
    </source>
</reference>
<dbReference type="AlphaFoldDB" id="A0A8H5PUF4"/>
<evidence type="ECO:0000313" key="3">
    <source>
        <dbReference type="Proteomes" id="UP000546213"/>
    </source>
</evidence>
<dbReference type="SUPFAM" id="SSF48403">
    <property type="entry name" value="Ankyrin repeat"/>
    <property type="match status" value="1"/>
</dbReference>
<comment type="caution">
    <text evidence="2">The sequence shown here is derived from an EMBL/GenBank/DDBJ whole genome shotgun (WGS) entry which is preliminary data.</text>
</comment>